<evidence type="ECO:0000313" key="2">
    <source>
        <dbReference type="EMBL" id="QDH86600.1"/>
    </source>
</evidence>
<proteinExistence type="predicted"/>
<gene>
    <name evidence="2" type="ORF">H2RhizoLitter49761_000004</name>
</gene>
<feature type="region of interest" description="Disordered" evidence="1">
    <location>
        <begin position="1"/>
        <end position="27"/>
    </location>
</feature>
<sequence length="123" mass="13190">MALTDPQSITIGGTTSPLPRTFSEGNESAYTSADGLWKLSLNHSPVKQGRTRHLLRFDHAKIAANPLEAGENVRVNMAVYTVFDVPPPGFYTSAEILAVYTGFKSLYSASSDAVITKLIGGES</sequence>
<dbReference type="EMBL" id="MN032786">
    <property type="protein sequence ID" value="QDH86600.1"/>
    <property type="molecule type" value="Genomic_RNA"/>
</dbReference>
<reference evidence="2" key="1">
    <citation type="submission" date="2019-05" db="EMBL/GenBank/DDBJ databases">
        <title>Metatranscriptomic reconstruction reveals RNA viruses with the potential to shape carbon cycling in soil.</title>
        <authorList>
            <person name="Starr E.P."/>
            <person name="Nuccio E."/>
            <person name="Pett-Ridge J."/>
            <person name="Banfield J.F."/>
            <person name="Firestone M.K."/>
        </authorList>
    </citation>
    <scope>NUCLEOTIDE SEQUENCE</scope>
    <source>
        <strain evidence="2">H2_Rhizo_Litter_49_scaffold_761</strain>
    </source>
</reference>
<organism evidence="2">
    <name type="scientific">Leviviridae sp</name>
    <dbReference type="NCBI Taxonomy" id="2027243"/>
    <lineage>
        <taxon>Viruses</taxon>
        <taxon>Riboviria</taxon>
        <taxon>Orthornavirae</taxon>
        <taxon>Lenarviricota</taxon>
        <taxon>Leviviricetes</taxon>
        <taxon>Norzivirales</taxon>
        <taxon>Fiersviridae</taxon>
    </lineage>
</organism>
<protein>
    <submittedName>
        <fullName evidence="2">Uncharacterized protein</fullName>
    </submittedName>
</protein>
<accession>A0A514CZ10</accession>
<name>A0A514CZ10_9VIRU</name>
<evidence type="ECO:0000256" key="1">
    <source>
        <dbReference type="SAM" id="MobiDB-lite"/>
    </source>
</evidence>